<protein>
    <submittedName>
        <fullName evidence="1">Uncharacterized protein</fullName>
    </submittedName>
</protein>
<gene>
    <name evidence="1" type="ORF">B0I29_117253</name>
</gene>
<dbReference type="Proteomes" id="UP000249341">
    <property type="component" value="Unassembled WGS sequence"/>
</dbReference>
<evidence type="ECO:0000313" key="1">
    <source>
        <dbReference type="EMBL" id="RAK29927.1"/>
    </source>
</evidence>
<dbReference type="RefSeq" id="WP_111652870.1">
    <property type="nucleotide sequence ID" value="NZ_JACHWI010000008.1"/>
</dbReference>
<dbReference type="AlphaFoldDB" id="A0A327Z3M1"/>
<reference evidence="1 2" key="1">
    <citation type="submission" date="2018-06" db="EMBL/GenBank/DDBJ databases">
        <title>Genomic Encyclopedia of Type Strains, Phase III (KMG-III): the genomes of soil and plant-associated and newly described type strains.</title>
        <authorList>
            <person name="Whitman W."/>
        </authorList>
    </citation>
    <scope>NUCLEOTIDE SEQUENCE [LARGE SCALE GENOMIC DNA]</scope>
    <source>
        <strain evidence="1 2">CGMCC 4.7090</strain>
    </source>
</reference>
<accession>A0A327Z3M1</accession>
<dbReference type="OrthoDB" id="4537544at2"/>
<sequence length="103" mass="11694">MQDHLSVPRYWDPIPHIDAVFASLSERSLRSDPEDVFGGTWEEWILRKQKDWGSGGLPGDEDVGAGLTDYLRYLDGRLADDLRCYLFFLDNGRGPAGERLPLL</sequence>
<organism evidence="1 2">
    <name type="scientific">Actinoplanes lutulentus</name>
    <dbReference type="NCBI Taxonomy" id="1287878"/>
    <lineage>
        <taxon>Bacteria</taxon>
        <taxon>Bacillati</taxon>
        <taxon>Actinomycetota</taxon>
        <taxon>Actinomycetes</taxon>
        <taxon>Micromonosporales</taxon>
        <taxon>Micromonosporaceae</taxon>
        <taxon>Actinoplanes</taxon>
    </lineage>
</organism>
<evidence type="ECO:0000313" key="2">
    <source>
        <dbReference type="Proteomes" id="UP000249341"/>
    </source>
</evidence>
<name>A0A327Z3M1_9ACTN</name>
<proteinExistence type="predicted"/>
<dbReference type="EMBL" id="QLMJ01000017">
    <property type="protein sequence ID" value="RAK29927.1"/>
    <property type="molecule type" value="Genomic_DNA"/>
</dbReference>
<keyword evidence="2" id="KW-1185">Reference proteome</keyword>
<comment type="caution">
    <text evidence="1">The sequence shown here is derived from an EMBL/GenBank/DDBJ whole genome shotgun (WGS) entry which is preliminary data.</text>
</comment>